<comment type="caution">
    <text evidence="1">The sequence shown here is derived from an EMBL/GenBank/DDBJ whole genome shotgun (WGS) entry which is preliminary data.</text>
</comment>
<dbReference type="Proteomes" id="UP001345963">
    <property type="component" value="Unassembled WGS sequence"/>
</dbReference>
<evidence type="ECO:0000313" key="1">
    <source>
        <dbReference type="EMBL" id="MED6235419.1"/>
    </source>
</evidence>
<organism evidence="1 2">
    <name type="scientific">Ataeniobius toweri</name>
    <dbReference type="NCBI Taxonomy" id="208326"/>
    <lineage>
        <taxon>Eukaryota</taxon>
        <taxon>Metazoa</taxon>
        <taxon>Chordata</taxon>
        <taxon>Craniata</taxon>
        <taxon>Vertebrata</taxon>
        <taxon>Euteleostomi</taxon>
        <taxon>Actinopterygii</taxon>
        <taxon>Neopterygii</taxon>
        <taxon>Teleostei</taxon>
        <taxon>Neoteleostei</taxon>
        <taxon>Acanthomorphata</taxon>
        <taxon>Ovalentaria</taxon>
        <taxon>Atherinomorphae</taxon>
        <taxon>Cyprinodontiformes</taxon>
        <taxon>Goodeidae</taxon>
        <taxon>Ataeniobius</taxon>
    </lineage>
</organism>
<protein>
    <submittedName>
        <fullName evidence="1">Uncharacterized protein</fullName>
    </submittedName>
</protein>
<name>A0ABU7ACZ3_9TELE</name>
<accession>A0ABU7ACZ3</accession>
<dbReference type="EMBL" id="JAHUTI010010433">
    <property type="protein sequence ID" value="MED6235419.1"/>
    <property type="molecule type" value="Genomic_DNA"/>
</dbReference>
<proteinExistence type="predicted"/>
<sequence>MLPDRKRFFSLSGLGRGFFYGFSVSAAARVVLLAFRTWCSPLVTPPLARRLLEIGTSRPVTRSTPNREMFLGFIYPHPPVDFSLLASEKVGGEGSSLEVCPIPAVDSAPHLLWLETGRLFVSFCLNHLSLHSGPLCVCISYLCPHHCSAQPPSQGKCWEKPMRGFYQEDNDQKSSLQSFFIAHYLYSSKTNTVEYICFNLGCPPSFT</sequence>
<keyword evidence="2" id="KW-1185">Reference proteome</keyword>
<evidence type="ECO:0000313" key="2">
    <source>
        <dbReference type="Proteomes" id="UP001345963"/>
    </source>
</evidence>
<reference evidence="1 2" key="1">
    <citation type="submission" date="2021-07" db="EMBL/GenBank/DDBJ databases">
        <authorList>
            <person name="Palmer J.M."/>
        </authorList>
    </citation>
    <scope>NUCLEOTIDE SEQUENCE [LARGE SCALE GENOMIC DNA]</scope>
    <source>
        <strain evidence="1 2">AT_MEX2019</strain>
        <tissue evidence="1">Muscle</tissue>
    </source>
</reference>
<gene>
    <name evidence="1" type="ORF">ATANTOWER_025673</name>
</gene>